<keyword evidence="9" id="KW-0472">Membrane</keyword>
<dbReference type="InterPro" id="IPR007705">
    <property type="entry name" value="Vesicle_trsprt_v-SNARE_N"/>
</dbReference>
<dbReference type="FunFam" id="1.20.58.400:FF:000001">
    <property type="entry name" value="Vesicle transport through interaction with t-SNAREs homolog 1A"/>
    <property type="match status" value="1"/>
</dbReference>
<dbReference type="Gene3D" id="1.20.5.110">
    <property type="match status" value="1"/>
</dbReference>
<dbReference type="GO" id="GO:0005484">
    <property type="term" value="F:SNAP receptor activity"/>
    <property type="evidence" value="ECO:0007669"/>
    <property type="project" value="TreeGrafter"/>
</dbReference>
<evidence type="ECO:0000256" key="8">
    <source>
        <dbReference type="ARBA" id="ARBA00023054"/>
    </source>
</evidence>
<dbReference type="Proteomes" id="UP000036681">
    <property type="component" value="Unplaced"/>
</dbReference>
<dbReference type="GO" id="GO:0006896">
    <property type="term" value="P:Golgi to vacuole transport"/>
    <property type="evidence" value="ECO:0007669"/>
    <property type="project" value="TreeGrafter"/>
</dbReference>
<dbReference type="Gene3D" id="1.20.58.400">
    <property type="entry name" value="t-snare proteins"/>
    <property type="match status" value="1"/>
</dbReference>
<protein>
    <recommendedName>
        <fullName evidence="12">Vesicle transport through interaction with t-SNAREs homolog 1A</fullName>
    </recommendedName>
    <alternativeName>
        <fullName evidence="14">Vesicle transport v-SNARE protein Vti1-like 2</fullName>
    </alternativeName>
    <alternativeName>
        <fullName evidence="13">Vti1-rp2</fullName>
    </alternativeName>
</protein>
<dbReference type="GO" id="GO:0016236">
    <property type="term" value="P:macroautophagy"/>
    <property type="evidence" value="ECO:0007669"/>
    <property type="project" value="TreeGrafter"/>
</dbReference>
<dbReference type="GO" id="GO:0006891">
    <property type="term" value="P:intra-Golgi vesicle-mediated transport"/>
    <property type="evidence" value="ECO:0007669"/>
    <property type="project" value="TreeGrafter"/>
</dbReference>
<dbReference type="WBParaSite" id="ALUE_0001241101-mRNA-1">
    <property type="protein sequence ID" value="ALUE_0001241101-mRNA-1"/>
    <property type="gene ID" value="ALUE_0001241101"/>
</dbReference>
<evidence type="ECO:0000256" key="2">
    <source>
        <dbReference type="ARBA" id="ARBA00006108"/>
    </source>
</evidence>
<evidence type="ECO:0000256" key="1">
    <source>
        <dbReference type="ARBA" id="ARBA00004194"/>
    </source>
</evidence>
<organism evidence="17 18">
    <name type="scientific">Ascaris lumbricoides</name>
    <name type="common">Giant roundworm</name>
    <dbReference type="NCBI Taxonomy" id="6252"/>
    <lineage>
        <taxon>Eukaryota</taxon>
        <taxon>Metazoa</taxon>
        <taxon>Ecdysozoa</taxon>
        <taxon>Nematoda</taxon>
        <taxon>Chromadorea</taxon>
        <taxon>Rhabditida</taxon>
        <taxon>Spirurina</taxon>
        <taxon>Ascaridomorpha</taxon>
        <taxon>Ascaridoidea</taxon>
        <taxon>Ascarididae</taxon>
        <taxon>Ascaris</taxon>
    </lineage>
</organism>
<keyword evidence="17" id="KW-1185">Reference proteome</keyword>
<evidence type="ECO:0000256" key="12">
    <source>
        <dbReference type="ARBA" id="ARBA00071612"/>
    </source>
</evidence>
<sequence>MDTLNLTLVQRCIERSILFQMGSSLFGDFEQQYSVQTAEITSRIGGLANLEKHERLAGIQHVQRLLVDVESLLEQMELTVRELDPASSERSKYDLRVRSYRNDKKQLDSELDKAIQRLKENADRDELMAFDNEISLDQQDQLIENTERLERTSRRLQDTYRMVVETEQIGAEVLGDLSSQRETISRARDRLREADSDLNRSRKVLSQMIRRYHFYIFYKFALQTEQC</sequence>
<dbReference type="GO" id="GO:0006886">
    <property type="term" value="P:intracellular protein transport"/>
    <property type="evidence" value="ECO:0007669"/>
    <property type="project" value="InterPro"/>
</dbReference>
<dbReference type="GO" id="GO:0048280">
    <property type="term" value="P:vesicle fusion with Golgi apparatus"/>
    <property type="evidence" value="ECO:0007669"/>
    <property type="project" value="TreeGrafter"/>
</dbReference>
<evidence type="ECO:0000256" key="13">
    <source>
        <dbReference type="ARBA" id="ARBA00081711"/>
    </source>
</evidence>
<dbReference type="GO" id="GO:0031201">
    <property type="term" value="C:SNARE complex"/>
    <property type="evidence" value="ECO:0007669"/>
    <property type="project" value="TreeGrafter"/>
</dbReference>
<evidence type="ECO:0000313" key="18">
    <source>
        <dbReference type="WBParaSite" id="ALUE_0001241101-mRNA-1"/>
    </source>
</evidence>
<keyword evidence="8 15" id="KW-0175">Coiled coil</keyword>
<name>A0A0M3I5Y9_ASCLU</name>
<dbReference type="GO" id="GO:0000139">
    <property type="term" value="C:Golgi membrane"/>
    <property type="evidence" value="ECO:0007669"/>
    <property type="project" value="UniProtKB-SubCell"/>
</dbReference>
<comment type="subunit">
    <text evidence="11">Interacts with distinct SNARE complexes that contain either STX5 or STX6. Interacts with NAPA and, to a lesser extent, with NAPG. Identified in a complex containing STX6, STX12, VAMP4 and VTI1A.</text>
</comment>
<dbReference type="FunFam" id="1.20.5.110:FF:000078">
    <property type="entry name" value="Vesicle transport through interaction with t-SNAREs 1A"/>
    <property type="match status" value="1"/>
</dbReference>
<evidence type="ECO:0000256" key="5">
    <source>
        <dbReference type="ARBA" id="ARBA00022927"/>
    </source>
</evidence>
<accession>A0A0M3I5Y9</accession>
<keyword evidence="6" id="KW-1133">Transmembrane helix</keyword>
<comment type="subcellular location">
    <subcellularLocation>
        <location evidence="10">Endomembrane system</location>
        <topology evidence="10">Single-pass type IV membrane protein</topology>
    </subcellularLocation>
    <subcellularLocation>
        <location evidence="1">Golgi apparatus membrane</location>
        <topology evidence="1">Single-pass membrane protein</topology>
    </subcellularLocation>
</comment>
<feature type="domain" description="T-SNARE coiled-coil homology" evidence="16">
    <location>
        <begin position="141"/>
        <end position="208"/>
    </location>
</feature>
<keyword evidence="4" id="KW-0812">Transmembrane</keyword>
<evidence type="ECO:0000256" key="15">
    <source>
        <dbReference type="SAM" id="Coils"/>
    </source>
</evidence>
<dbReference type="InterPro" id="IPR010989">
    <property type="entry name" value="SNARE"/>
</dbReference>
<evidence type="ECO:0000256" key="9">
    <source>
        <dbReference type="ARBA" id="ARBA00023136"/>
    </source>
</evidence>
<evidence type="ECO:0000256" key="7">
    <source>
        <dbReference type="ARBA" id="ARBA00023034"/>
    </source>
</evidence>
<evidence type="ECO:0000256" key="4">
    <source>
        <dbReference type="ARBA" id="ARBA00022692"/>
    </source>
</evidence>
<dbReference type="GO" id="GO:0012507">
    <property type="term" value="C:ER to Golgi transport vesicle membrane"/>
    <property type="evidence" value="ECO:0007669"/>
    <property type="project" value="TreeGrafter"/>
</dbReference>
<evidence type="ECO:0000256" key="11">
    <source>
        <dbReference type="ARBA" id="ARBA00065755"/>
    </source>
</evidence>
<dbReference type="Pfam" id="PF05008">
    <property type="entry name" value="V-SNARE"/>
    <property type="match status" value="1"/>
</dbReference>
<reference evidence="18" key="1">
    <citation type="submission" date="2017-02" db="UniProtKB">
        <authorList>
            <consortium name="WormBaseParasite"/>
        </authorList>
    </citation>
    <scope>IDENTIFICATION</scope>
</reference>
<dbReference type="PANTHER" id="PTHR21230:SF26">
    <property type="entry name" value="VESICLE TRANSPORT THROUGH INTERACTION WITH T-SNARES HOMOLOG 1A"/>
    <property type="match status" value="1"/>
</dbReference>
<dbReference type="SUPFAM" id="SSF58038">
    <property type="entry name" value="SNARE fusion complex"/>
    <property type="match status" value="1"/>
</dbReference>
<evidence type="ECO:0000256" key="14">
    <source>
        <dbReference type="ARBA" id="ARBA00082368"/>
    </source>
</evidence>
<dbReference type="InterPro" id="IPR038407">
    <property type="entry name" value="v-SNARE_N_sf"/>
</dbReference>
<dbReference type="PANTHER" id="PTHR21230">
    <property type="entry name" value="VESICLE TRANSPORT V-SNARE PROTEIN VTI1-RELATED"/>
    <property type="match status" value="1"/>
</dbReference>
<evidence type="ECO:0000256" key="10">
    <source>
        <dbReference type="ARBA" id="ARBA00046280"/>
    </source>
</evidence>
<dbReference type="GO" id="GO:0005789">
    <property type="term" value="C:endoplasmic reticulum membrane"/>
    <property type="evidence" value="ECO:0007669"/>
    <property type="project" value="TreeGrafter"/>
</dbReference>
<keyword evidence="3" id="KW-0813">Transport</keyword>
<dbReference type="Pfam" id="PF12352">
    <property type="entry name" value="V-SNARE_C"/>
    <property type="match status" value="1"/>
</dbReference>
<dbReference type="GO" id="GO:0042147">
    <property type="term" value="P:retrograde transport, endosome to Golgi"/>
    <property type="evidence" value="ECO:0007669"/>
    <property type="project" value="TreeGrafter"/>
</dbReference>
<dbReference type="SUPFAM" id="SSF47661">
    <property type="entry name" value="t-snare proteins"/>
    <property type="match status" value="1"/>
</dbReference>
<dbReference type="GO" id="GO:0005829">
    <property type="term" value="C:cytosol"/>
    <property type="evidence" value="ECO:0007669"/>
    <property type="project" value="GOC"/>
</dbReference>
<dbReference type="GO" id="GO:0000149">
    <property type="term" value="F:SNARE binding"/>
    <property type="evidence" value="ECO:0007669"/>
    <property type="project" value="TreeGrafter"/>
</dbReference>
<dbReference type="GO" id="GO:0031902">
    <property type="term" value="C:late endosome membrane"/>
    <property type="evidence" value="ECO:0007669"/>
    <property type="project" value="TreeGrafter"/>
</dbReference>
<dbReference type="SMART" id="SM00397">
    <property type="entry name" value="t_SNARE"/>
    <property type="match status" value="1"/>
</dbReference>
<feature type="coiled-coil region" evidence="15">
    <location>
        <begin position="97"/>
        <end position="204"/>
    </location>
</feature>
<dbReference type="CDD" id="cd15891">
    <property type="entry name" value="SNARE_Vti1a"/>
    <property type="match status" value="1"/>
</dbReference>
<comment type="similarity">
    <text evidence="2">Belongs to the VTI1 family.</text>
</comment>
<dbReference type="InterPro" id="IPR000727">
    <property type="entry name" value="T_SNARE_dom"/>
</dbReference>
<evidence type="ECO:0000256" key="3">
    <source>
        <dbReference type="ARBA" id="ARBA00022448"/>
    </source>
</evidence>
<dbReference type="AlphaFoldDB" id="A0A0M3I5Y9"/>
<evidence type="ECO:0000259" key="16">
    <source>
        <dbReference type="SMART" id="SM00397"/>
    </source>
</evidence>
<evidence type="ECO:0000313" key="17">
    <source>
        <dbReference type="Proteomes" id="UP000036681"/>
    </source>
</evidence>
<proteinExistence type="inferred from homology"/>
<keyword evidence="5" id="KW-0653">Protein transport</keyword>
<keyword evidence="7" id="KW-0333">Golgi apparatus</keyword>
<evidence type="ECO:0000256" key="6">
    <source>
        <dbReference type="ARBA" id="ARBA00022989"/>
    </source>
</evidence>